<evidence type="ECO:0000313" key="1">
    <source>
        <dbReference type="EMBL" id="SVB87059.1"/>
    </source>
</evidence>
<dbReference type="EMBL" id="UINC01061464">
    <property type="protein sequence ID" value="SVB87059.1"/>
    <property type="molecule type" value="Genomic_DNA"/>
</dbReference>
<reference evidence="1" key="1">
    <citation type="submission" date="2018-05" db="EMBL/GenBank/DDBJ databases">
        <authorList>
            <person name="Lanie J.A."/>
            <person name="Ng W.-L."/>
            <person name="Kazmierczak K.M."/>
            <person name="Andrzejewski T.M."/>
            <person name="Davidsen T.M."/>
            <person name="Wayne K.J."/>
            <person name="Tettelin H."/>
            <person name="Glass J.I."/>
            <person name="Rusch D."/>
            <person name="Podicherti R."/>
            <person name="Tsui H.-C.T."/>
            <person name="Winkler M.E."/>
        </authorList>
    </citation>
    <scope>NUCLEOTIDE SEQUENCE</scope>
</reference>
<protein>
    <submittedName>
        <fullName evidence="1">Uncharacterized protein</fullName>
    </submittedName>
</protein>
<dbReference type="AlphaFoldDB" id="A0A382HIP3"/>
<sequence length="303" mass="34744">MKISLFAFSCLLSIALPAFASTHTKYETKPLSEEQAKTHKLDVKFYKKGTEVDSILIATSGKVSDYAHAETAYLFGKMMKSIDPVVAERIRKRRLLCILVGHDELTSQLPQFRSDKTGKELDFYNWRQRGFLRWIGQRPVVLFSEEDVLEYEGGMPLESILIHEFGHVVHGAGFDKDQQERLTAAFKKSHELGIWNDGRAAQRFRRVKGDKKVSLLGALKKWFPEESPALLKKCLDEGDVLVNGKPTNSKVKVNGEDKVRIVFGGPKRCYASRNRSEYWAEGFQTWYDTNRLHDHDHNHVNTR</sequence>
<dbReference type="Gene3D" id="3.40.390.10">
    <property type="entry name" value="Collagenase (Catalytic Domain)"/>
    <property type="match status" value="1"/>
</dbReference>
<proteinExistence type="predicted"/>
<dbReference type="SUPFAM" id="SSF55486">
    <property type="entry name" value="Metalloproteases ('zincins'), catalytic domain"/>
    <property type="match status" value="1"/>
</dbReference>
<name>A0A382HIP3_9ZZZZ</name>
<accession>A0A382HIP3</accession>
<dbReference type="InterPro" id="IPR024079">
    <property type="entry name" value="MetalloPept_cat_dom_sf"/>
</dbReference>
<gene>
    <name evidence="1" type="ORF">METZ01_LOCUS239913</name>
</gene>
<dbReference type="PROSITE" id="PS50889">
    <property type="entry name" value="S4"/>
    <property type="match status" value="1"/>
</dbReference>
<dbReference type="GO" id="GO:0008237">
    <property type="term" value="F:metallopeptidase activity"/>
    <property type="evidence" value="ECO:0007669"/>
    <property type="project" value="InterPro"/>
</dbReference>
<organism evidence="1">
    <name type="scientific">marine metagenome</name>
    <dbReference type="NCBI Taxonomy" id="408172"/>
    <lineage>
        <taxon>unclassified sequences</taxon>
        <taxon>metagenomes</taxon>
        <taxon>ecological metagenomes</taxon>
    </lineage>
</organism>
<feature type="non-terminal residue" evidence="1">
    <location>
        <position position="303"/>
    </location>
</feature>